<comment type="caution">
    <text evidence="3">The sequence shown here is derived from an EMBL/GenBank/DDBJ whole genome shotgun (WGS) entry which is preliminary data.</text>
</comment>
<keyword evidence="1" id="KW-0472">Membrane</keyword>
<dbReference type="InterPro" id="IPR011933">
    <property type="entry name" value="Double_TM_dom"/>
</dbReference>
<accession>A0ABS7XWX4</accession>
<protein>
    <submittedName>
        <fullName evidence="3">BatA and WFA domain-containing protein</fullName>
    </submittedName>
</protein>
<dbReference type="RefSeq" id="WP_224530561.1">
    <property type="nucleotide sequence ID" value="NZ_JAIUJR010000009.1"/>
</dbReference>
<evidence type="ECO:0000313" key="3">
    <source>
        <dbReference type="EMBL" id="MCA0133506.1"/>
    </source>
</evidence>
<feature type="domain" description="Aerotolerance regulator N-terminal" evidence="2">
    <location>
        <begin position="10"/>
        <end position="85"/>
    </location>
</feature>
<keyword evidence="4" id="KW-1185">Reference proteome</keyword>
<proteinExistence type="predicted"/>
<keyword evidence="1" id="KW-0812">Transmembrane</keyword>
<evidence type="ECO:0000259" key="2">
    <source>
        <dbReference type="Pfam" id="PF07584"/>
    </source>
</evidence>
<feature type="transmembrane region" description="Helical" evidence="1">
    <location>
        <begin position="65"/>
        <end position="87"/>
    </location>
</feature>
<feature type="transmembrane region" description="Helical" evidence="1">
    <location>
        <begin position="627"/>
        <end position="649"/>
    </location>
</feature>
<dbReference type="InterPro" id="IPR024163">
    <property type="entry name" value="Aerotolerance_reg_N"/>
</dbReference>
<dbReference type="Proteomes" id="UP001198901">
    <property type="component" value="Unassembled WGS sequence"/>
</dbReference>
<feature type="transmembrane region" description="Helical" evidence="1">
    <location>
        <begin position="17"/>
        <end position="35"/>
    </location>
</feature>
<dbReference type="NCBIfam" id="TIGR02226">
    <property type="entry name" value="two_anch"/>
    <property type="match status" value="1"/>
</dbReference>
<dbReference type="Pfam" id="PF07584">
    <property type="entry name" value="BatA"/>
    <property type="match status" value="1"/>
</dbReference>
<dbReference type="Gene3D" id="3.40.50.410">
    <property type="entry name" value="von Willebrand factor, type A domain"/>
    <property type="match status" value="1"/>
</dbReference>
<gene>
    <name evidence="3" type="ORF">LBU54_12995</name>
</gene>
<reference evidence="4" key="1">
    <citation type="submission" date="2023-07" db="EMBL/GenBank/DDBJ databases">
        <authorList>
            <person name="Yue Y."/>
        </authorList>
    </citation>
    <scope>NUCLEOTIDE SEQUENCE [LARGE SCALE GENOMIC DNA]</scope>
    <source>
        <strain evidence="4">D23</strain>
    </source>
</reference>
<sequence length="650" mass="73984">MKRFTRQEGMQFKHPELLYALFILIIPILIHLFQLRRFQKVEFTNVKFLKSVNLQTRKSSQIKKWLTLITRLLLTASIVLAFSQPFIPKTNNFNEKQETVIYLDNSFSMQAKGQNGSLLNETIQDVINTIPEDETLSLFTNDKTFANTSIKAIKNELINLNFTPIQLNYDAALLKGKQLFSNETNTEKNLVLVSDFQVKNGLTNIETDSAYNLSFVQPKSNLKANVSIDSVYVENTNAETIDLTVNLKNYGEPLENVSVSLFNNDELLAKTAVRINDEAKTTFTVSNNTKINGRLELEDIGLQYDNSFYFNIEQKPKIKVLVINENSNSAFLNRVYTEDEFEYSAYQLDALNYNIIKEQNLIIVNELKSLSNALITALVDFKKDGGSILIIPSNNIILNTYNQLFDNISISSYDINMQSNKRLTTINYDHPLLANSFYARVNNFQYPRIDNTYKFNNNVNGILFFEDGSVFLQGIKNGFAFSSSLNNDNTNFKNSPLIVPVLYNIGLQSLKLPKLYYKLGQPNAVAIETAIGQDDILSLHKNELVIIPPQKSYSRTVTLEIGEYPDSAGIFQVKNGDAVLQNISFNYSRDESNTNYLNLESFGNINTHTSLANTIKSIKSNANVNALWKWFVIFALIFLIIELLILKYLK</sequence>
<dbReference type="EMBL" id="JAIUJR010000009">
    <property type="protein sequence ID" value="MCA0133506.1"/>
    <property type="molecule type" value="Genomic_DNA"/>
</dbReference>
<dbReference type="PANTHER" id="PTHR37464:SF1">
    <property type="entry name" value="BLL2463 PROTEIN"/>
    <property type="match status" value="1"/>
</dbReference>
<evidence type="ECO:0000256" key="1">
    <source>
        <dbReference type="SAM" id="Phobius"/>
    </source>
</evidence>
<dbReference type="SUPFAM" id="SSF52317">
    <property type="entry name" value="Class I glutamine amidotransferase-like"/>
    <property type="match status" value="1"/>
</dbReference>
<name>A0ABS7XWX4_9FLAO</name>
<organism evidence="3 4">
    <name type="scientific">Winogradskyella alexanderae</name>
    <dbReference type="NCBI Taxonomy" id="2877123"/>
    <lineage>
        <taxon>Bacteria</taxon>
        <taxon>Pseudomonadati</taxon>
        <taxon>Bacteroidota</taxon>
        <taxon>Flavobacteriia</taxon>
        <taxon>Flavobacteriales</taxon>
        <taxon>Flavobacteriaceae</taxon>
        <taxon>Winogradskyella</taxon>
    </lineage>
</organism>
<evidence type="ECO:0000313" key="4">
    <source>
        <dbReference type="Proteomes" id="UP001198901"/>
    </source>
</evidence>
<dbReference type="InterPro" id="IPR036465">
    <property type="entry name" value="vWFA_dom_sf"/>
</dbReference>
<dbReference type="InterPro" id="IPR029062">
    <property type="entry name" value="Class_I_gatase-like"/>
</dbReference>
<keyword evidence="1" id="KW-1133">Transmembrane helix</keyword>
<dbReference type="PANTHER" id="PTHR37464">
    <property type="entry name" value="BLL2463 PROTEIN"/>
    <property type="match status" value="1"/>
</dbReference>